<protein>
    <recommendedName>
        <fullName evidence="7">EamA domain-containing protein</fullName>
    </recommendedName>
</protein>
<dbReference type="InterPro" id="IPR037185">
    <property type="entry name" value="EmrE-like"/>
</dbReference>
<feature type="transmembrane region" description="Helical" evidence="6">
    <location>
        <begin position="204"/>
        <end position="228"/>
    </location>
</feature>
<feature type="transmembrane region" description="Helical" evidence="6">
    <location>
        <begin position="240"/>
        <end position="257"/>
    </location>
</feature>
<evidence type="ECO:0000256" key="3">
    <source>
        <dbReference type="ARBA" id="ARBA00022692"/>
    </source>
</evidence>
<organism evidence="8 9">
    <name type="scientific">Lysobacter defluvii IMMIB APB-9 = DSM 18482</name>
    <dbReference type="NCBI Taxonomy" id="1385515"/>
    <lineage>
        <taxon>Bacteria</taxon>
        <taxon>Pseudomonadati</taxon>
        <taxon>Pseudomonadota</taxon>
        <taxon>Gammaproteobacteria</taxon>
        <taxon>Lysobacterales</taxon>
        <taxon>Lysobacteraceae</taxon>
        <taxon>Novilysobacter</taxon>
    </lineage>
</organism>
<dbReference type="eggNOG" id="COG0697">
    <property type="taxonomic scope" value="Bacteria"/>
</dbReference>
<reference evidence="8 9" key="1">
    <citation type="submission" date="2013-08" db="EMBL/GenBank/DDBJ databases">
        <title>Genomic analysis of Lysobacter defluvii.</title>
        <authorList>
            <person name="Wang Q."/>
            <person name="Wang G."/>
        </authorList>
    </citation>
    <scope>NUCLEOTIDE SEQUENCE [LARGE SCALE GENOMIC DNA]</scope>
    <source>
        <strain evidence="8 9">IMMIB APB-9</strain>
    </source>
</reference>
<proteinExistence type="inferred from homology"/>
<feature type="transmembrane region" description="Helical" evidence="6">
    <location>
        <begin position="62"/>
        <end position="81"/>
    </location>
</feature>
<feature type="domain" description="EamA" evidence="7">
    <location>
        <begin position="144"/>
        <end position="279"/>
    </location>
</feature>
<dbReference type="Proteomes" id="UP000030003">
    <property type="component" value="Unassembled WGS sequence"/>
</dbReference>
<keyword evidence="9" id="KW-1185">Reference proteome</keyword>
<dbReference type="Pfam" id="PF00892">
    <property type="entry name" value="EamA"/>
    <property type="match status" value="2"/>
</dbReference>
<feature type="transmembrane region" description="Helical" evidence="6">
    <location>
        <begin position="87"/>
        <end position="108"/>
    </location>
</feature>
<evidence type="ECO:0000256" key="4">
    <source>
        <dbReference type="ARBA" id="ARBA00022989"/>
    </source>
</evidence>
<evidence type="ECO:0000313" key="8">
    <source>
        <dbReference type="EMBL" id="KGO98666.1"/>
    </source>
</evidence>
<dbReference type="SUPFAM" id="SSF103481">
    <property type="entry name" value="Multidrug resistance efflux transporter EmrE"/>
    <property type="match status" value="2"/>
</dbReference>
<gene>
    <name evidence="8" type="ORF">N791_00540</name>
</gene>
<dbReference type="GO" id="GO:0016020">
    <property type="term" value="C:membrane"/>
    <property type="evidence" value="ECO:0007669"/>
    <property type="project" value="UniProtKB-SubCell"/>
</dbReference>
<dbReference type="InterPro" id="IPR000620">
    <property type="entry name" value="EamA_dom"/>
</dbReference>
<comment type="caution">
    <text evidence="8">The sequence shown here is derived from an EMBL/GenBank/DDBJ whole genome shotgun (WGS) entry which is preliminary data.</text>
</comment>
<feature type="domain" description="EamA" evidence="7">
    <location>
        <begin position="6"/>
        <end position="132"/>
    </location>
</feature>
<evidence type="ECO:0000256" key="5">
    <source>
        <dbReference type="ARBA" id="ARBA00023136"/>
    </source>
</evidence>
<feature type="transmembrane region" description="Helical" evidence="6">
    <location>
        <begin position="32"/>
        <end position="50"/>
    </location>
</feature>
<evidence type="ECO:0000259" key="7">
    <source>
        <dbReference type="Pfam" id="PF00892"/>
    </source>
</evidence>
<dbReference type="InterPro" id="IPR050638">
    <property type="entry name" value="AA-Vitamin_Transporters"/>
</dbReference>
<feature type="transmembrane region" description="Helical" evidence="6">
    <location>
        <begin position="263"/>
        <end position="284"/>
    </location>
</feature>
<feature type="transmembrane region" description="Helical" evidence="6">
    <location>
        <begin position="144"/>
        <end position="165"/>
    </location>
</feature>
<comment type="similarity">
    <text evidence="2">Belongs to the EamA transporter family.</text>
</comment>
<evidence type="ECO:0000256" key="2">
    <source>
        <dbReference type="ARBA" id="ARBA00007362"/>
    </source>
</evidence>
<keyword evidence="5 6" id="KW-0472">Membrane</keyword>
<comment type="subcellular location">
    <subcellularLocation>
        <location evidence="1">Membrane</location>
        <topology evidence="1">Multi-pass membrane protein</topology>
    </subcellularLocation>
</comment>
<accession>A0A0A0MBB1</accession>
<dbReference type="OrthoDB" id="7158585at2"/>
<evidence type="ECO:0000256" key="1">
    <source>
        <dbReference type="ARBA" id="ARBA00004141"/>
    </source>
</evidence>
<dbReference type="AlphaFoldDB" id="A0A0A0MBB1"/>
<feature type="transmembrane region" description="Helical" evidence="6">
    <location>
        <begin position="120"/>
        <end position="138"/>
    </location>
</feature>
<keyword evidence="4 6" id="KW-1133">Transmembrane helix</keyword>
<feature type="transmembrane region" description="Helical" evidence="6">
    <location>
        <begin position="177"/>
        <end position="198"/>
    </location>
</feature>
<dbReference type="PANTHER" id="PTHR32322:SF2">
    <property type="entry name" value="EAMA DOMAIN-CONTAINING PROTEIN"/>
    <property type="match status" value="1"/>
</dbReference>
<name>A0A0A0MBB1_9GAMM</name>
<evidence type="ECO:0000313" key="9">
    <source>
        <dbReference type="Proteomes" id="UP000030003"/>
    </source>
</evidence>
<keyword evidence="3 6" id="KW-0812">Transmembrane</keyword>
<dbReference type="RefSeq" id="WP_027069692.1">
    <property type="nucleotide sequence ID" value="NZ_AUHT01000007.1"/>
</dbReference>
<dbReference type="EMBL" id="AVBH01000059">
    <property type="protein sequence ID" value="KGO98666.1"/>
    <property type="molecule type" value="Genomic_DNA"/>
</dbReference>
<dbReference type="STRING" id="1385515.GCA_000423325_01300"/>
<dbReference type="PANTHER" id="PTHR32322">
    <property type="entry name" value="INNER MEMBRANE TRANSPORTER"/>
    <property type="match status" value="1"/>
</dbReference>
<sequence>MPIRDLLLILVVCLVWAGNFLASAYALEEVPAFEFTALRMVILALVLAPFLKAPPKGQWRRLLAVALCNNVFHFGLSFWALKLAGDLSSVAIVAQSYVPMASLLAWAVLGERFGWRTGSAIAVSFTGVLVIGFDPTVMQQPASLLLMLVSAGFLALGTVLMRRLVGLNMVSQQGWSSIIAVGPLVALSLLFEPGALAALPEASWVVWAGVLYSAVFSSLLGHGLYYVLVQRHEIAQLTPWLLLTPVLAVILGIVVWGDQPGPQLWVGGVMVLGGVLIIALRALARSRSLPVPPTREI</sequence>
<evidence type="ECO:0000256" key="6">
    <source>
        <dbReference type="SAM" id="Phobius"/>
    </source>
</evidence>